<evidence type="ECO:0000313" key="3">
    <source>
        <dbReference type="Proteomes" id="UP000698242"/>
    </source>
</evidence>
<gene>
    <name evidence="2" type="ORF">PMES_03284</name>
</gene>
<dbReference type="AlphaFoldDB" id="A0A921TBY1"/>
<organism evidence="2 3">
    <name type="scientific">Profundibacterium mesophilum KAUST100406-0324</name>
    <dbReference type="NCBI Taxonomy" id="1037889"/>
    <lineage>
        <taxon>Bacteria</taxon>
        <taxon>Pseudomonadati</taxon>
        <taxon>Pseudomonadota</taxon>
        <taxon>Alphaproteobacteria</taxon>
        <taxon>Rhodobacterales</taxon>
        <taxon>Roseobacteraceae</taxon>
        <taxon>Profundibacterium</taxon>
    </lineage>
</organism>
<feature type="region of interest" description="Disordered" evidence="1">
    <location>
        <begin position="20"/>
        <end position="43"/>
    </location>
</feature>
<feature type="non-terminal residue" evidence="2">
    <location>
        <position position="1"/>
    </location>
</feature>
<accession>A0A921TBY1</accession>
<dbReference type="Proteomes" id="UP000698242">
    <property type="component" value="Unassembled WGS sequence"/>
</dbReference>
<keyword evidence="3" id="KW-1185">Reference proteome</keyword>
<protein>
    <submittedName>
        <fullName evidence="2">Uncharacterized protein</fullName>
    </submittedName>
</protein>
<dbReference type="EMBL" id="APKE01000062">
    <property type="protein sequence ID" value="KAF0674416.1"/>
    <property type="molecule type" value="Genomic_DNA"/>
</dbReference>
<dbReference type="RefSeq" id="WP_159966749.1">
    <property type="nucleotide sequence ID" value="NZ_APKE01000062.1"/>
</dbReference>
<evidence type="ECO:0000313" key="2">
    <source>
        <dbReference type="EMBL" id="KAF0674416.1"/>
    </source>
</evidence>
<name>A0A921TBY1_9RHOB</name>
<proteinExistence type="predicted"/>
<sequence>NVETSRDDYRTLRNWKEGRSDVNPFERLGPNTSTGPATTDVLEDANGQPYYRMDIPAGSNRKIRVASYGGGAQSFYTLPAVGQTYALRFRARRVSGTGTLGHEVLSDRASVQRRWHLRAVLLLDRAA</sequence>
<comment type="caution">
    <text evidence="2">The sequence shown here is derived from an EMBL/GenBank/DDBJ whole genome shotgun (WGS) entry which is preliminary data.</text>
</comment>
<evidence type="ECO:0000256" key="1">
    <source>
        <dbReference type="SAM" id="MobiDB-lite"/>
    </source>
</evidence>
<reference evidence="2" key="1">
    <citation type="submission" date="2013-03" db="EMBL/GenBank/DDBJ databases">
        <title>Genome Sequence of the Profundibacterium mesophilum strain KAUST100406-0324T from Red Sea, a novel genus in the family Rhodobacteraceae.</title>
        <authorList>
            <person name="Essack M."/>
            <person name="Alam I."/>
            <person name="Lafi F."/>
            <person name="Alawi W."/>
            <person name="Kamanu F."/>
            <person name="Al-Suwailem A."/>
            <person name="Lee O.O."/>
            <person name="Xu Y."/>
            <person name="Bajic V."/>
            <person name="Qian P.-Y."/>
            <person name="Archer J."/>
        </authorList>
    </citation>
    <scope>NUCLEOTIDE SEQUENCE</scope>
    <source>
        <strain evidence="2">KAUST100406-0324</strain>
    </source>
</reference>